<dbReference type="Proteomes" id="UP000366872">
    <property type="component" value="Unassembled WGS sequence"/>
</dbReference>
<name>A0A6C2U135_PONDE</name>
<sequence length="86" mass="9660">MANERPIKKFKAGGIQVAVWENRVVGRDGNEETLHNVTVERRYKDKRGDWKGTSSLRMADVPKAVLALNKAYETMSLEVVDEGDAL</sequence>
<gene>
    <name evidence="1" type="ORF">PDESU_02245</name>
</gene>
<dbReference type="RefSeq" id="WP_136079237.1">
    <property type="nucleotide sequence ID" value="NZ_CAAHFG010000001.1"/>
</dbReference>
<dbReference type="AlphaFoldDB" id="A0A6C2U135"/>
<evidence type="ECO:0000313" key="1">
    <source>
        <dbReference type="EMBL" id="VGO13688.1"/>
    </source>
</evidence>
<organism evidence="1 2">
    <name type="scientific">Pontiella desulfatans</name>
    <dbReference type="NCBI Taxonomy" id="2750659"/>
    <lineage>
        <taxon>Bacteria</taxon>
        <taxon>Pseudomonadati</taxon>
        <taxon>Kiritimatiellota</taxon>
        <taxon>Kiritimatiellia</taxon>
        <taxon>Kiritimatiellales</taxon>
        <taxon>Pontiellaceae</taxon>
        <taxon>Pontiella</taxon>
    </lineage>
</organism>
<proteinExistence type="predicted"/>
<protein>
    <submittedName>
        <fullName evidence="1">Uncharacterized protein</fullName>
    </submittedName>
</protein>
<keyword evidence="2" id="KW-1185">Reference proteome</keyword>
<accession>A0A6C2U135</accession>
<dbReference type="EMBL" id="CAAHFG010000001">
    <property type="protein sequence ID" value="VGO13688.1"/>
    <property type="molecule type" value="Genomic_DNA"/>
</dbReference>
<evidence type="ECO:0000313" key="2">
    <source>
        <dbReference type="Proteomes" id="UP000366872"/>
    </source>
</evidence>
<reference evidence="1 2" key="1">
    <citation type="submission" date="2019-04" db="EMBL/GenBank/DDBJ databases">
        <authorList>
            <person name="Van Vliet M D."/>
        </authorList>
    </citation>
    <scope>NUCLEOTIDE SEQUENCE [LARGE SCALE GENOMIC DNA]</scope>
    <source>
        <strain evidence="1 2">F1</strain>
    </source>
</reference>